<sequence length="236" mass="26490">MTELSNGHKHYSSPQTLKTKMSEENEEYYQVVCIKEEVIEDDWSENDTTNMQLTESGYVSSNQDGNLSVESTNQSIGTLHQKGIETTHDSSRETVLKGGQRDSFDDGNCSLESTVRNARLPQQHLGERGSKDEQGQLIDDGNCSLDSTKLKTRLLHQNLGERELKDEQRQLLDDGNCSLDSTNPNTRLLHQHLGERELKDEQRQLLDDFENGVKNHDCSLLSGCLGCGSKCFSPGR</sequence>
<dbReference type="GeneID" id="100891208"/>
<dbReference type="AlphaFoldDB" id="A0A7M7N9K4"/>
<dbReference type="Proteomes" id="UP000007110">
    <property type="component" value="Unassembled WGS sequence"/>
</dbReference>
<dbReference type="EnsemblMetazoa" id="XM_030977423">
    <property type="protein sequence ID" value="XP_030833283"/>
    <property type="gene ID" value="LOC100891208"/>
</dbReference>
<accession>A0A7M7N9K4</accession>
<organism evidence="1 2">
    <name type="scientific">Strongylocentrotus purpuratus</name>
    <name type="common">Purple sea urchin</name>
    <dbReference type="NCBI Taxonomy" id="7668"/>
    <lineage>
        <taxon>Eukaryota</taxon>
        <taxon>Metazoa</taxon>
        <taxon>Echinodermata</taxon>
        <taxon>Eleutherozoa</taxon>
        <taxon>Echinozoa</taxon>
        <taxon>Echinoidea</taxon>
        <taxon>Euechinoidea</taxon>
        <taxon>Echinacea</taxon>
        <taxon>Camarodonta</taxon>
        <taxon>Echinidea</taxon>
        <taxon>Strongylocentrotidae</taxon>
        <taxon>Strongylocentrotus</taxon>
    </lineage>
</organism>
<protein>
    <submittedName>
        <fullName evidence="1">Uncharacterized protein</fullName>
    </submittedName>
</protein>
<keyword evidence="2" id="KW-1185">Reference proteome</keyword>
<evidence type="ECO:0000313" key="2">
    <source>
        <dbReference type="Proteomes" id="UP000007110"/>
    </source>
</evidence>
<name>A0A7M7N9K4_STRPU</name>
<evidence type="ECO:0000313" key="1">
    <source>
        <dbReference type="EnsemblMetazoa" id="XP_030833283"/>
    </source>
</evidence>
<reference evidence="2" key="1">
    <citation type="submission" date="2015-02" db="EMBL/GenBank/DDBJ databases">
        <title>Genome sequencing for Strongylocentrotus purpuratus.</title>
        <authorList>
            <person name="Murali S."/>
            <person name="Liu Y."/>
            <person name="Vee V."/>
            <person name="English A."/>
            <person name="Wang M."/>
            <person name="Skinner E."/>
            <person name="Han Y."/>
            <person name="Muzny D.M."/>
            <person name="Worley K.C."/>
            <person name="Gibbs R.A."/>
        </authorList>
    </citation>
    <scope>NUCLEOTIDE SEQUENCE</scope>
</reference>
<dbReference type="RefSeq" id="XP_030833283.1">
    <property type="nucleotide sequence ID" value="XM_030977423.1"/>
</dbReference>
<proteinExistence type="predicted"/>
<reference evidence="1" key="2">
    <citation type="submission" date="2021-01" db="UniProtKB">
        <authorList>
            <consortium name="EnsemblMetazoa"/>
        </authorList>
    </citation>
    <scope>IDENTIFICATION</scope>
</reference>